<keyword evidence="3" id="KW-0789">Thiol protease inhibitor</keyword>
<dbReference type="GO" id="GO:0005615">
    <property type="term" value="C:extracellular space"/>
    <property type="evidence" value="ECO:0007669"/>
    <property type="project" value="TreeGrafter"/>
</dbReference>
<keyword evidence="2" id="KW-0646">Protease inhibitor</keyword>
<evidence type="ECO:0000256" key="4">
    <source>
        <dbReference type="SAM" id="SignalP"/>
    </source>
</evidence>
<evidence type="ECO:0000256" key="3">
    <source>
        <dbReference type="ARBA" id="ARBA00022704"/>
    </source>
</evidence>
<feature type="chain" id="PRO_5006447748" evidence="4">
    <location>
        <begin position="19"/>
        <end position="116"/>
    </location>
</feature>
<feature type="signal peptide" evidence="4">
    <location>
        <begin position="1"/>
        <end position="18"/>
    </location>
</feature>
<dbReference type="Gene3D" id="3.10.450.10">
    <property type="match status" value="1"/>
</dbReference>
<dbReference type="PANTHER" id="PTHR46186">
    <property type="entry name" value="CYSTATIN"/>
    <property type="match status" value="1"/>
</dbReference>
<protein>
    <submittedName>
        <fullName evidence="7">Cystatin domain-containing protein</fullName>
    </submittedName>
</protein>
<keyword evidence="4" id="KW-0732">Signal</keyword>
<accession>A0A0R3RRT1</accession>
<feature type="domain" description="Cystatin" evidence="5">
    <location>
        <begin position="17"/>
        <end position="96"/>
    </location>
</feature>
<evidence type="ECO:0000256" key="1">
    <source>
        <dbReference type="ARBA" id="ARBA00009403"/>
    </source>
</evidence>
<name>A0A0R3RRT1_9BILA</name>
<dbReference type="GO" id="GO:0031982">
    <property type="term" value="C:vesicle"/>
    <property type="evidence" value="ECO:0007669"/>
    <property type="project" value="TreeGrafter"/>
</dbReference>
<evidence type="ECO:0000313" key="6">
    <source>
        <dbReference type="Proteomes" id="UP000050640"/>
    </source>
</evidence>
<dbReference type="InterPro" id="IPR000010">
    <property type="entry name" value="Cystatin_dom"/>
</dbReference>
<reference evidence="7" key="1">
    <citation type="submission" date="2017-02" db="UniProtKB">
        <authorList>
            <consortium name="WormBaseParasite"/>
        </authorList>
    </citation>
    <scope>IDENTIFICATION</scope>
</reference>
<dbReference type="GO" id="GO:0005737">
    <property type="term" value="C:cytoplasm"/>
    <property type="evidence" value="ECO:0007669"/>
    <property type="project" value="TreeGrafter"/>
</dbReference>
<dbReference type="Proteomes" id="UP000050640">
    <property type="component" value="Unplaced"/>
</dbReference>
<dbReference type="PANTHER" id="PTHR46186:SF2">
    <property type="entry name" value="CYSTATIN"/>
    <property type="match status" value="1"/>
</dbReference>
<dbReference type="SUPFAM" id="SSF54403">
    <property type="entry name" value="Cystatin/monellin"/>
    <property type="match status" value="1"/>
</dbReference>
<evidence type="ECO:0000256" key="2">
    <source>
        <dbReference type="ARBA" id="ARBA00022690"/>
    </source>
</evidence>
<keyword evidence="6" id="KW-1185">Reference proteome</keyword>
<proteinExistence type="inferred from homology"/>
<dbReference type="Pfam" id="PF00031">
    <property type="entry name" value="Cystatin"/>
    <property type="match status" value="1"/>
</dbReference>
<dbReference type="CDD" id="cd00042">
    <property type="entry name" value="CY"/>
    <property type="match status" value="1"/>
</dbReference>
<dbReference type="InterPro" id="IPR046350">
    <property type="entry name" value="Cystatin_sf"/>
</dbReference>
<dbReference type="GO" id="GO:0004869">
    <property type="term" value="F:cysteine-type endopeptidase inhibitor activity"/>
    <property type="evidence" value="ECO:0007669"/>
    <property type="project" value="UniProtKB-KW"/>
</dbReference>
<sequence length="116" mass="13306">MLRFLVVLLALFISFSNAQYENDPDVKDVVNDSMRLINKYMEGENLWKLRSIVRAKVLVVLNTIYDVTLILTPTTCKKGQKIKSLSKCPIDKRRNEKKVFARISESINGKITVKMG</sequence>
<organism evidence="6 7">
    <name type="scientific">Elaeophora elaphi</name>
    <dbReference type="NCBI Taxonomy" id="1147741"/>
    <lineage>
        <taxon>Eukaryota</taxon>
        <taxon>Metazoa</taxon>
        <taxon>Ecdysozoa</taxon>
        <taxon>Nematoda</taxon>
        <taxon>Chromadorea</taxon>
        <taxon>Rhabditida</taxon>
        <taxon>Spirurina</taxon>
        <taxon>Spiruromorpha</taxon>
        <taxon>Filarioidea</taxon>
        <taxon>Onchocercidae</taxon>
        <taxon>Elaeophora</taxon>
    </lineage>
</organism>
<comment type="similarity">
    <text evidence="1">Belongs to the cystatin family.</text>
</comment>
<dbReference type="WBParaSite" id="EEL_0000446801-mRNA-1">
    <property type="protein sequence ID" value="EEL_0000446801-mRNA-1"/>
    <property type="gene ID" value="EEL_0000446801"/>
</dbReference>
<dbReference type="AlphaFoldDB" id="A0A0R3RRT1"/>
<evidence type="ECO:0000313" key="7">
    <source>
        <dbReference type="WBParaSite" id="EEL_0000446801-mRNA-1"/>
    </source>
</evidence>
<evidence type="ECO:0000259" key="5">
    <source>
        <dbReference type="Pfam" id="PF00031"/>
    </source>
</evidence>